<evidence type="ECO:0000313" key="3">
    <source>
        <dbReference type="Proteomes" id="UP000268285"/>
    </source>
</evidence>
<dbReference type="InterPro" id="IPR007969">
    <property type="entry name" value="DUF732"/>
</dbReference>
<proteinExistence type="predicted"/>
<keyword evidence="2" id="KW-0449">Lipoprotein</keyword>
<reference evidence="2 3" key="1">
    <citation type="submission" date="2018-09" db="EMBL/GenBank/DDBJ databases">
        <authorList>
            <person name="Tagini F."/>
        </authorList>
    </citation>
    <scope>NUCLEOTIDE SEQUENCE [LARGE SCALE GENOMIC DNA]</scope>
    <source>
        <strain evidence="2 3">MK142</strain>
    </source>
</reference>
<gene>
    <name evidence="2" type="primary">lprJ_2</name>
    <name evidence="2" type="ORF">LAUMK142_02144</name>
</gene>
<dbReference type="Proteomes" id="UP000268285">
    <property type="component" value="Unassembled WGS sequence"/>
</dbReference>
<accession>A0A498QQ13</accession>
<keyword evidence="3" id="KW-1185">Reference proteome</keyword>
<feature type="domain" description="DUF732" evidence="1">
    <location>
        <begin position="61"/>
        <end position="132"/>
    </location>
</feature>
<evidence type="ECO:0000259" key="1">
    <source>
        <dbReference type="Pfam" id="PF05305"/>
    </source>
</evidence>
<organism evidence="2 3">
    <name type="scientific">Mycobacterium pseudokansasii</name>
    <dbReference type="NCBI Taxonomy" id="2341080"/>
    <lineage>
        <taxon>Bacteria</taxon>
        <taxon>Bacillati</taxon>
        <taxon>Actinomycetota</taxon>
        <taxon>Actinomycetes</taxon>
        <taxon>Mycobacteriales</taxon>
        <taxon>Mycobacteriaceae</taxon>
        <taxon>Mycobacterium</taxon>
    </lineage>
</organism>
<name>A0A498QQ13_9MYCO</name>
<dbReference type="EMBL" id="UPHU01000001">
    <property type="protein sequence ID" value="VBA49728.1"/>
    <property type="molecule type" value="Genomic_DNA"/>
</dbReference>
<protein>
    <submittedName>
        <fullName evidence="2">Lipoprotein LprJ</fullName>
    </submittedName>
</protein>
<dbReference type="Pfam" id="PF05305">
    <property type="entry name" value="DUF732"/>
    <property type="match status" value="1"/>
</dbReference>
<dbReference type="OrthoDB" id="4382032at2"/>
<evidence type="ECO:0000313" key="2">
    <source>
        <dbReference type="EMBL" id="VBA49728.1"/>
    </source>
</evidence>
<dbReference type="AlphaFoldDB" id="A0A498QQ13"/>
<sequence>MARMRRRGAQNHFKIHLPFAARGASIGGLWDNPGVMRLLLLLAGVAAVVSVAAPARADDKQDQAFLVALGAAGITYQNADATIATGKKVCDMAKEGKSAIEVVAYLQGLSPQLTQPNAARFTAIAAGVYCPEQLPGSSKPASG</sequence>